<comment type="caution">
    <text evidence="11">Lacks conserved residue(s) required for the propagation of feature annotation.</text>
</comment>
<comment type="cofactor">
    <cofactor evidence="11">
        <name>Mg(2+)</name>
        <dbReference type="ChEBI" id="CHEBI:18420"/>
    </cofactor>
    <text evidence="11">Binds 1 Mg(2+) ion per subunit.</text>
</comment>
<evidence type="ECO:0000313" key="13">
    <source>
        <dbReference type="Proteomes" id="UP000279446"/>
    </source>
</evidence>
<dbReference type="SUPFAM" id="SSF52540">
    <property type="entry name" value="P-loop containing nucleoside triphosphate hydrolases"/>
    <property type="match status" value="1"/>
</dbReference>
<dbReference type="InterPro" id="IPR000623">
    <property type="entry name" value="Shikimate_kinase/TSH1"/>
</dbReference>
<proteinExistence type="inferred from homology"/>
<evidence type="ECO:0000256" key="11">
    <source>
        <dbReference type="HAMAP-Rule" id="MF_00109"/>
    </source>
</evidence>
<dbReference type="HAMAP" id="MF_00109">
    <property type="entry name" value="Shikimate_kinase"/>
    <property type="match status" value="1"/>
</dbReference>
<keyword evidence="11" id="KW-0479">Metal-binding</keyword>
<dbReference type="RefSeq" id="WP_127195057.1">
    <property type="nucleotide sequence ID" value="NZ_RZNY01000049.1"/>
</dbReference>
<keyword evidence="5 11" id="KW-0808">Transferase</keyword>
<comment type="caution">
    <text evidence="12">The sequence shown here is derived from an EMBL/GenBank/DDBJ whole genome shotgun (WGS) entry which is preliminary data.</text>
</comment>
<evidence type="ECO:0000256" key="4">
    <source>
        <dbReference type="ARBA" id="ARBA00022605"/>
    </source>
</evidence>
<keyword evidence="4 11" id="KW-0028">Amino-acid biosynthesis</keyword>
<dbReference type="InterPro" id="IPR031322">
    <property type="entry name" value="Shikimate/glucono_kinase"/>
</dbReference>
<dbReference type="GO" id="GO:0000287">
    <property type="term" value="F:magnesium ion binding"/>
    <property type="evidence" value="ECO:0007669"/>
    <property type="project" value="UniProtKB-UniRule"/>
</dbReference>
<dbReference type="UniPathway" id="UPA00053">
    <property type="reaction ID" value="UER00088"/>
</dbReference>
<gene>
    <name evidence="11" type="primary">aroK</name>
    <name evidence="12" type="ORF">EJP82_26430</name>
</gene>
<evidence type="ECO:0000256" key="1">
    <source>
        <dbReference type="ARBA" id="ARBA00004842"/>
    </source>
</evidence>
<comment type="function">
    <text evidence="11">Catalyzes the specific phosphorylation of the 3-hydroxyl group of shikimic acid using ATP as a cosubstrate.</text>
</comment>
<dbReference type="InterPro" id="IPR023000">
    <property type="entry name" value="Shikimate_kinase_CS"/>
</dbReference>
<dbReference type="GO" id="GO:0008652">
    <property type="term" value="P:amino acid biosynthetic process"/>
    <property type="evidence" value="ECO:0007669"/>
    <property type="project" value="UniProtKB-KW"/>
</dbReference>
<dbReference type="OrthoDB" id="9800332at2"/>
<keyword evidence="7 11" id="KW-0418">Kinase</keyword>
<dbReference type="AlphaFoldDB" id="A0A433XX51"/>
<dbReference type="GO" id="GO:0005524">
    <property type="term" value="F:ATP binding"/>
    <property type="evidence" value="ECO:0007669"/>
    <property type="project" value="UniProtKB-UniRule"/>
</dbReference>
<protein>
    <recommendedName>
        <fullName evidence="3 11">Shikimate kinase</fullName>
        <shortName evidence="11">SK</shortName>
        <ecNumber evidence="3 11">2.7.1.71</ecNumber>
    </recommendedName>
</protein>
<dbReference type="PROSITE" id="PS01128">
    <property type="entry name" value="SHIKIMATE_KINASE"/>
    <property type="match status" value="1"/>
</dbReference>
<dbReference type="PRINTS" id="PR01100">
    <property type="entry name" value="SHIKIMTKNASE"/>
</dbReference>
<comment type="catalytic activity">
    <reaction evidence="10 11">
        <text>shikimate + ATP = 3-phosphoshikimate + ADP + H(+)</text>
        <dbReference type="Rhea" id="RHEA:13121"/>
        <dbReference type="ChEBI" id="CHEBI:15378"/>
        <dbReference type="ChEBI" id="CHEBI:30616"/>
        <dbReference type="ChEBI" id="CHEBI:36208"/>
        <dbReference type="ChEBI" id="CHEBI:145989"/>
        <dbReference type="ChEBI" id="CHEBI:456216"/>
        <dbReference type="EC" id="2.7.1.71"/>
    </reaction>
</comment>
<dbReference type="GO" id="GO:0005829">
    <property type="term" value="C:cytosol"/>
    <property type="evidence" value="ECO:0007669"/>
    <property type="project" value="TreeGrafter"/>
</dbReference>
<comment type="subcellular location">
    <subcellularLocation>
        <location evidence="11">Cytoplasm</location>
    </subcellularLocation>
</comment>
<evidence type="ECO:0000256" key="10">
    <source>
        <dbReference type="ARBA" id="ARBA00048567"/>
    </source>
</evidence>
<evidence type="ECO:0000256" key="6">
    <source>
        <dbReference type="ARBA" id="ARBA00022741"/>
    </source>
</evidence>
<comment type="subunit">
    <text evidence="11">Monomer.</text>
</comment>
<reference evidence="12 13" key="1">
    <citation type="submission" date="2018-12" db="EMBL/GenBank/DDBJ databases">
        <authorList>
            <person name="Sun L."/>
            <person name="Chen Z."/>
        </authorList>
    </citation>
    <scope>NUCLEOTIDE SEQUENCE [LARGE SCALE GENOMIC DNA]</scope>
    <source>
        <strain evidence="12 13">DSM 15890</strain>
    </source>
</reference>
<keyword evidence="11" id="KW-0963">Cytoplasm</keyword>
<dbReference type="GO" id="GO:0009073">
    <property type="term" value="P:aromatic amino acid family biosynthetic process"/>
    <property type="evidence" value="ECO:0007669"/>
    <property type="project" value="UniProtKB-KW"/>
</dbReference>
<feature type="binding site" evidence="11">
    <location>
        <position position="43"/>
    </location>
    <ligand>
        <name>substrate</name>
    </ligand>
</feature>
<keyword evidence="8 11" id="KW-0067">ATP-binding</keyword>
<feature type="binding site" evidence="11">
    <location>
        <position position="147"/>
    </location>
    <ligand>
        <name>substrate</name>
    </ligand>
</feature>
<evidence type="ECO:0000256" key="9">
    <source>
        <dbReference type="ARBA" id="ARBA00023141"/>
    </source>
</evidence>
<dbReference type="Proteomes" id="UP000279446">
    <property type="component" value="Unassembled WGS sequence"/>
</dbReference>
<comment type="pathway">
    <text evidence="1 11">Metabolic intermediate biosynthesis; chorismate biosynthesis; chorismate from D-erythrose 4-phosphate and phosphoenolpyruvate: step 5/7.</text>
</comment>
<evidence type="ECO:0000256" key="5">
    <source>
        <dbReference type="ARBA" id="ARBA00022679"/>
    </source>
</evidence>
<dbReference type="PANTHER" id="PTHR21087">
    <property type="entry name" value="SHIKIMATE KINASE"/>
    <property type="match status" value="1"/>
</dbReference>
<keyword evidence="11" id="KW-0460">Magnesium</keyword>
<comment type="similarity">
    <text evidence="2 11">Belongs to the shikimate kinase family.</text>
</comment>
<feature type="binding site" evidence="11">
    <location>
        <position position="129"/>
    </location>
    <ligand>
        <name>ATP</name>
        <dbReference type="ChEBI" id="CHEBI:30616"/>
    </ligand>
</feature>
<dbReference type="EC" id="2.7.1.71" evidence="3 11"/>
<feature type="binding site" evidence="11">
    <location>
        <position position="25"/>
    </location>
    <ligand>
        <name>Mg(2+)</name>
        <dbReference type="ChEBI" id="CHEBI:18420"/>
    </ligand>
</feature>
<name>A0A433XX51_9BACL</name>
<feature type="binding site" evidence="11">
    <location>
        <position position="90"/>
    </location>
    <ligand>
        <name>substrate</name>
    </ligand>
</feature>
<feature type="binding site" evidence="11">
    <location>
        <begin position="21"/>
        <end position="26"/>
    </location>
    <ligand>
        <name>ATP</name>
        <dbReference type="ChEBI" id="CHEBI:30616"/>
    </ligand>
</feature>
<dbReference type="PANTHER" id="PTHR21087:SF16">
    <property type="entry name" value="SHIKIMATE KINASE 1, CHLOROPLASTIC"/>
    <property type="match status" value="1"/>
</dbReference>
<keyword evidence="6 11" id="KW-0547">Nucleotide-binding</keyword>
<dbReference type="GO" id="GO:0004765">
    <property type="term" value="F:shikimate kinase activity"/>
    <property type="evidence" value="ECO:0007669"/>
    <property type="project" value="UniProtKB-UniRule"/>
</dbReference>
<keyword evidence="9 11" id="KW-0057">Aromatic amino acid biosynthesis</keyword>
<dbReference type="Gene3D" id="3.40.50.300">
    <property type="entry name" value="P-loop containing nucleotide triphosphate hydrolases"/>
    <property type="match status" value="1"/>
</dbReference>
<feature type="binding site" evidence="11">
    <location>
        <position position="67"/>
    </location>
    <ligand>
        <name>substrate</name>
    </ligand>
</feature>
<keyword evidence="13" id="KW-1185">Reference proteome</keyword>
<dbReference type="EMBL" id="RZNY01000049">
    <property type="protein sequence ID" value="RUT39236.1"/>
    <property type="molecule type" value="Genomic_DNA"/>
</dbReference>
<evidence type="ECO:0000256" key="7">
    <source>
        <dbReference type="ARBA" id="ARBA00022777"/>
    </source>
</evidence>
<evidence type="ECO:0000313" key="12">
    <source>
        <dbReference type="EMBL" id="RUT39236.1"/>
    </source>
</evidence>
<evidence type="ECO:0000256" key="8">
    <source>
        <dbReference type="ARBA" id="ARBA00022840"/>
    </source>
</evidence>
<evidence type="ECO:0000256" key="2">
    <source>
        <dbReference type="ARBA" id="ARBA00006997"/>
    </source>
</evidence>
<dbReference type="GO" id="GO:0009423">
    <property type="term" value="P:chorismate biosynthetic process"/>
    <property type="evidence" value="ECO:0007669"/>
    <property type="project" value="UniProtKB-UniRule"/>
</dbReference>
<dbReference type="CDD" id="cd00464">
    <property type="entry name" value="SK"/>
    <property type="match status" value="1"/>
</dbReference>
<evidence type="ECO:0000256" key="3">
    <source>
        <dbReference type="ARBA" id="ARBA00012154"/>
    </source>
</evidence>
<accession>A0A433XX51</accession>
<sequence>MISNEELAQKDKNIVLIGFMGVGKTTIGQHLAKKLDREFIDIDAQIEQKYGMPVTQIFKSVGEKEFRQMEKDYILNVCSDSKFKIISLGGGAFLQEEIKNICLSTSNVIYLNISWETWKRRLHLIIDSRPILQNKSMDEIEALFYTRQNSYSPNHASVNIDGLGFEEAADHIIHSLNLIADRPDELY</sequence>
<dbReference type="InterPro" id="IPR027417">
    <property type="entry name" value="P-loop_NTPase"/>
</dbReference>
<organism evidence="12 13">
    <name type="scientific">Paenibacillus anaericanus</name>
    <dbReference type="NCBI Taxonomy" id="170367"/>
    <lineage>
        <taxon>Bacteria</taxon>
        <taxon>Bacillati</taxon>
        <taxon>Bacillota</taxon>
        <taxon>Bacilli</taxon>
        <taxon>Bacillales</taxon>
        <taxon>Paenibacillaceae</taxon>
        <taxon>Paenibacillus</taxon>
    </lineage>
</organism>
<dbReference type="Pfam" id="PF01202">
    <property type="entry name" value="SKI"/>
    <property type="match status" value="1"/>
</dbReference>